<feature type="compositionally biased region" description="Polar residues" evidence="1">
    <location>
        <begin position="231"/>
        <end position="255"/>
    </location>
</feature>
<evidence type="ECO:0000256" key="1">
    <source>
        <dbReference type="SAM" id="MobiDB-lite"/>
    </source>
</evidence>
<proteinExistence type="predicted"/>
<organism evidence="2 3">
    <name type="scientific">Ficus carica</name>
    <name type="common">Common fig</name>
    <dbReference type="NCBI Taxonomy" id="3494"/>
    <lineage>
        <taxon>Eukaryota</taxon>
        <taxon>Viridiplantae</taxon>
        <taxon>Streptophyta</taxon>
        <taxon>Embryophyta</taxon>
        <taxon>Tracheophyta</taxon>
        <taxon>Spermatophyta</taxon>
        <taxon>Magnoliopsida</taxon>
        <taxon>eudicotyledons</taxon>
        <taxon>Gunneridae</taxon>
        <taxon>Pentapetalae</taxon>
        <taxon>rosids</taxon>
        <taxon>fabids</taxon>
        <taxon>Rosales</taxon>
        <taxon>Moraceae</taxon>
        <taxon>Ficeae</taxon>
        <taxon>Ficus</taxon>
    </lineage>
</organism>
<dbReference type="Proteomes" id="UP001187192">
    <property type="component" value="Unassembled WGS sequence"/>
</dbReference>
<evidence type="ECO:0008006" key="4">
    <source>
        <dbReference type="Google" id="ProtNLM"/>
    </source>
</evidence>
<dbReference type="AlphaFoldDB" id="A0AA88D930"/>
<keyword evidence="3" id="KW-1185">Reference proteome</keyword>
<comment type="caution">
    <text evidence="2">The sequence shown here is derived from an EMBL/GenBank/DDBJ whole genome shotgun (WGS) entry which is preliminary data.</text>
</comment>
<sequence>MNQQPEIPRNAEVPLAPARMQVNPPLVREDLLYERFRRMKAPEFEGPSDPVAADNRLIDIQVILDFMRLTEQEKVLCASFALKKDVRHWWMTVQRHEFTNLKQGSVTVLEAVKKFEQLARLCPKLVPNETEKKKVRKMMKMFRMDISKQVNAGSSLPTLVSDCVSQEIRAEYWINQDKETRARNFKARREEKAMVKQTQPRQISEVFLKGQISNPAQSSKQFGKNKLIGNFTGQGQQKNYSQKKNNRGNEGNNTDYPMRGITLGTAPRTPELEPFTSKPECEQSVACGSSQA</sequence>
<protein>
    <recommendedName>
        <fullName evidence="4">Retrotransposon gag domain-containing protein</fullName>
    </recommendedName>
</protein>
<reference evidence="2" key="1">
    <citation type="submission" date="2023-07" db="EMBL/GenBank/DDBJ databases">
        <title>draft genome sequence of fig (Ficus carica).</title>
        <authorList>
            <person name="Takahashi T."/>
            <person name="Nishimura K."/>
        </authorList>
    </citation>
    <scope>NUCLEOTIDE SEQUENCE</scope>
</reference>
<evidence type="ECO:0000313" key="3">
    <source>
        <dbReference type="Proteomes" id="UP001187192"/>
    </source>
</evidence>
<gene>
    <name evidence="2" type="ORF">TIFTF001_046438</name>
</gene>
<name>A0AA88D930_FICCA</name>
<dbReference type="EMBL" id="BTGU01004677">
    <property type="protein sequence ID" value="GMN30609.1"/>
    <property type="molecule type" value="Genomic_DNA"/>
</dbReference>
<feature type="region of interest" description="Disordered" evidence="1">
    <location>
        <begin position="215"/>
        <end position="292"/>
    </location>
</feature>
<accession>A0AA88D930</accession>
<evidence type="ECO:0000313" key="2">
    <source>
        <dbReference type="EMBL" id="GMN30609.1"/>
    </source>
</evidence>